<sequence length="105" mass="11380">MAEIIWGKWSELAPHGSAARIRLITALGEGCRSRHAAPEQGYRRRLTVAGARSPPREAGSELSAPGTRPRLPKQPLWCRRRHGLMAPASEVRAPLISMAAPVVGL</sequence>
<evidence type="ECO:0000313" key="2">
    <source>
        <dbReference type="EMBL" id="KAJ1195568.1"/>
    </source>
</evidence>
<dbReference type="Proteomes" id="UP001066276">
    <property type="component" value="Chromosome 2_2"/>
</dbReference>
<reference evidence="2" key="1">
    <citation type="journal article" date="2022" name="bioRxiv">
        <title>Sequencing and chromosome-scale assembly of the giantPleurodeles waltlgenome.</title>
        <authorList>
            <person name="Brown T."/>
            <person name="Elewa A."/>
            <person name="Iarovenko S."/>
            <person name="Subramanian E."/>
            <person name="Araus A.J."/>
            <person name="Petzold A."/>
            <person name="Susuki M."/>
            <person name="Suzuki K.-i.T."/>
            <person name="Hayashi T."/>
            <person name="Toyoda A."/>
            <person name="Oliveira C."/>
            <person name="Osipova E."/>
            <person name="Leigh N.D."/>
            <person name="Simon A."/>
            <person name="Yun M.H."/>
        </authorList>
    </citation>
    <scope>NUCLEOTIDE SEQUENCE</scope>
    <source>
        <strain evidence="2">20211129_DDA</strain>
        <tissue evidence="2">Liver</tissue>
    </source>
</reference>
<evidence type="ECO:0000313" key="3">
    <source>
        <dbReference type="Proteomes" id="UP001066276"/>
    </source>
</evidence>
<accession>A0AAV7V2V5</accession>
<protein>
    <submittedName>
        <fullName evidence="2">Uncharacterized protein</fullName>
    </submittedName>
</protein>
<dbReference type="AlphaFoldDB" id="A0AAV7V2V5"/>
<proteinExistence type="predicted"/>
<comment type="caution">
    <text evidence="2">The sequence shown here is derived from an EMBL/GenBank/DDBJ whole genome shotgun (WGS) entry which is preliminary data.</text>
</comment>
<name>A0AAV7V2V5_PLEWA</name>
<keyword evidence="3" id="KW-1185">Reference proteome</keyword>
<dbReference type="EMBL" id="JANPWB010000004">
    <property type="protein sequence ID" value="KAJ1195568.1"/>
    <property type="molecule type" value="Genomic_DNA"/>
</dbReference>
<feature type="region of interest" description="Disordered" evidence="1">
    <location>
        <begin position="34"/>
        <end position="74"/>
    </location>
</feature>
<gene>
    <name evidence="2" type="ORF">NDU88_004847</name>
</gene>
<organism evidence="2 3">
    <name type="scientific">Pleurodeles waltl</name>
    <name type="common">Iberian ribbed newt</name>
    <dbReference type="NCBI Taxonomy" id="8319"/>
    <lineage>
        <taxon>Eukaryota</taxon>
        <taxon>Metazoa</taxon>
        <taxon>Chordata</taxon>
        <taxon>Craniata</taxon>
        <taxon>Vertebrata</taxon>
        <taxon>Euteleostomi</taxon>
        <taxon>Amphibia</taxon>
        <taxon>Batrachia</taxon>
        <taxon>Caudata</taxon>
        <taxon>Salamandroidea</taxon>
        <taxon>Salamandridae</taxon>
        <taxon>Pleurodelinae</taxon>
        <taxon>Pleurodeles</taxon>
    </lineage>
</organism>
<evidence type="ECO:0000256" key="1">
    <source>
        <dbReference type="SAM" id="MobiDB-lite"/>
    </source>
</evidence>